<keyword evidence="2" id="KW-1185">Reference proteome</keyword>
<reference evidence="1 2" key="1">
    <citation type="submission" date="2019-03" db="EMBL/GenBank/DDBJ databases">
        <title>Genomic Encyclopedia of Archaeal and Bacterial Type Strains, Phase II (KMG-II): from individual species to whole genera.</title>
        <authorList>
            <person name="Goeker M."/>
        </authorList>
    </citation>
    <scope>NUCLEOTIDE SEQUENCE [LARGE SCALE GENOMIC DNA]</scope>
    <source>
        <strain evidence="1 2">RL-C</strain>
    </source>
</reference>
<comment type="caution">
    <text evidence="1">The sequence shown here is derived from an EMBL/GenBank/DDBJ whole genome shotgun (WGS) entry which is preliminary data.</text>
</comment>
<accession>A0A4V2RQN5</accession>
<dbReference type="Proteomes" id="UP000294830">
    <property type="component" value="Unassembled WGS sequence"/>
</dbReference>
<proteinExistence type="predicted"/>
<dbReference type="EMBL" id="SLWB01000002">
    <property type="protein sequence ID" value="TCN72060.1"/>
    <property type="molecule type" value="Genomic_DNA"/>
</dbReference>
<dbReference type="RefSeq" id="WP_131838131.1">
    <property type="nucleotide sequence ID" value="NZ_SLWB01000002.1"/>
</dbReference>
<dbReference type="AlphaFoldDB" id="A0A4V2RQN5"/>
<gene>
    <name evidence="1" type="ORF">CLV25_10220</name>
</gene>
<evidence type="ECO:0000313" key="2">
    <source>
        <dbReference type="Proteomes" id="UP000294830"/>
    </source>
</evidence>
<evidence type="ECO:0000313" key="1">
    <source>
        <dbReference type="EMBL" id="TCN72060.1"/>
    </source>
</evidence>
<organism evidence="1 2">
    <name type="scientific">Acetobacteroides hydrogenigenes</name>
    <dbReference type="NCBI Taxonomy" id="979970"/>
    <lineage>
        <taxon>Bacteria</taxon>
        <taxon>Pseudomonadati</taxon>
        <taxon>Bacteroidota</taxon>
        <taxon>Bacteroidia</taxon>
        <taxon>Bacteroidales</taxon>
        <taxon>Rikenellaceae</taxon>
        <taxon>Acetobacteroides</taxon>
    </lineage>
</organism>
<protein>
    <recommendedName>
        <fullName evidence="3">DUF2971 family protein</fullName>
    </recommendedName>
</protein>
<name>A0A4V2RQN5_9BACT</name>
<sequence>MGMIHHYTTIENLALILRNRNIRFNRLDRVDDLEEGNTVSNGINLSKYVFVSCWTESDEESIPLWKLYADGKSGVRISLENNFFEEYDIKSSDRISVVDETVKSILSFEEMFNKQYIFISFVNDSNFFYRPIEYVDDIITRTENVVQRRGDAIMISFGEVGKYKHKRWAFQDESRFVLTAIPKLYDIDISNPLFSSMVVDSLKRNIELPFDDYFLGIKKSALDKLVVTLCPSATVSQEIMIQSLIKEYAPNAIIKHSHLKQCIKLK</sequence>
<evidence type="ECO:0008006" key="3">
    <source>
        <dbReference type="Google" id="ProtNLM"/>
    </source>
</evidence>
<dbReference type="OrthoDB" id="1234596at2"/>